<accession>T1KZK6</accession>
<dbReference type="InterPro" id="IPR012978">
    <property type="entry name" value="HEAT_RRP12"/>
</dbReference>
<dbReference type="OrthoDB" id="2192888at2759"/>
<dbReference type="InterPro" id="IPR011989">
    <property type="entry name" value="ARM-like"/>
</dbReference>
<dbReference type="PANTHER" id="PTHR48287:SF1">
    <property type="entry name" value="ARM REPEAT SUPERFAMILY PROTEIN"/>
    <property type="match status" value="1"/>
</dbReference>
<evidence type="ECO:0000256" key="4">
    <source>
        <dbReference type="SAM" id="MobiDB-lite"/>
    </source>
</evidence>
<comment type="subcellular location">
    <subcellularLocation>
        <location evidence="1">Nucleus</location>
    </subcellularLocation>
</comment>
<comment type="similarity">
    <text evidence="2">Belongs to the RRP12 family.</text>
</comment>
<feature type="compositionally biased region" description="Basic and acidic residues" evidence="4">
    <location>
        <begin position="1132"/>
        <end position="1160"/>
    </location>
</feature>
<evidence type="ECO:0000256" key="2">
    <source>
        <dbReference type="ARBA" id="ARBA00007690"/>
    </source>
</evidence>
<dbReference type="InterPro" id="IPR016024">
    <property type="entry name" value="ARM-type_fold"/>
</dbReference>
<reference evidence="7" key="2">
    <citation type="submission" date="2015-06" db="UniProtKB">
        <authorList>
            <consortium name="EnsemblMetazoa"/>
        </authorList>
    </citation>
    <scope>IDENTIFICATION</scope>
</reference>
<organism evidence="7 8">
    <name type="scientific">Tetranychus urticae</name>
    <name type="common">Two-spotted spider mite</name>
    <dbReference type="NCBI Taxonomy" id="32264"/>
    <lineage>
        <taxon>Eukaryota</taxon>
        <taxon>Metazoa</taxon>
        <taxon>Ecdysozoa</taxon>
        <taxon>Arthropoda</taxon>
        <taxon>Chelicerata</taxon>
        <taxon>Arachnida</taxon>
        <taxon>Acari</taxon>
        <taxon>Acariformes</taxon>
        <taxon>Trombidiformes</taxon>
        <taxon>Prostigmata</taxon>
        <taxon>Eleutherengona</taxon>
        <taxon>Raphignathae</taxon>
        <taxon>Tetranychoidea</taxon>
        <taxon>Tetranychidae</taxon>
        <taxon>Tetranychus</taxon>
    </lineage>
</organism>
<dbReference type="InterPro" id="IPR057860">
    <property type="entry name" value="HEAT_RRP12_N"/>
</dbReference>
<feature type="compositionally biased region" description="Acidic residues" evidence="4">
    <location>
        <begin position="1161"/>
        <end position="1178"/>
    </location>
</feature>
<feature type="region of interest" description="Disordered" evidence="4">
    <location>
        <begin position="1113"/>
        <end position="1241"/>
    </location>
</feature>
<dbReference type="Pfam" id="PF25772">
    <property type="entry name" value="HEAT_RRP12_N"/>
    <property type="match status" value="1"/>
</dbReference>
<dbReference type="OMA" id="PDQMKHR"/>
<dbReference type="Gene3D" id="1.25.10.10">
    <property type="entry name" value="Leucine-rich Repeat Variant"/>
    <property type="match status" value="1"/>
</dbReference>
<dbReference type="STRING" id="32264.T1KZK6"/>
<feature type="domain" description="RRP12 N-terminal HEAT" evidence="6">
    <location>
        <begin position="110"/>
        <end position="337"/>
    </location>
</feature>
<dbReference type="EnsemblMetazoa" id="tetur28g01940.1">
    <property type="protein sequence ID" value="tetur28g01940.1"/>
    <property type="gene ID" value="tetur28g01940"/>
</dbReference>
<keyword evidence="8" id="KW-1185">Reference proteome</keyword>
<feature type="compositionally biased region" description="Acidic residues" evidence="4">
    <location>
        <begin position="1065"/>
        <end position="1076"/>
    </location>
</feature>
<evidence type="ECO:0000259" key="5">
    <source>
        <dbReference type="Pfam" id="PF08161"/>
    </source>
</evidence>
<feature type="compositionally biased region" description="Basic residues" evidence="4">
    <location>
        <begin position="1"/>
        <end position="21"/>
    </location>
</feature>
<evidence type="ECO:0000313" key="8">
    <source>
        <dbReference type="Proteomes" id="UP000015104"/>
    </source>
</evidence>
<dbReference type="PANTHER" id="PTHR48287">
    <property type="entry name" value="ARM REPEAT SUPERFAMILY PROTEIN"/>
    <property type="match status" value="1"/>
</dbReference>
<feature type="compositionally biased region" description="Low complexity" evidence="4">
    <location>
        <begin position="1050"/>
        <end position="1064"/>
    </location>
</feature>
<evidence type="ECO:0000256" key="3">
    <source>
        <dbReference type="ARBA" id="ARBA00023242"/>
    </source>
</evidence>
<name>T1KZK6_TETUR</name>
<gene>
    <name evidence="7" type="primary">107368704</name>
</gene>
<protein>
    <submittedName>
        <fullName evidence="7">Uncharacterized protein</fullName>
    </submittedName>
</protein>
<feature type="compositionally biased region" description="Low complexity" evidence="4">
    <location>
        <begin position="1120"/>
        <end position="1130"/>
    </location>
</feature>
<dbReference type="EMBL" id="CAEY01000741">
    <property type="status" value="NOT_ANNOTATED_CDS"/>
    <property type="molecule type" value="Genomic_DNA"/>
</dbReference>
<reference evidence="8" key="1">
    <citation type="submission" date="2011-08" db="EMBL/GenBank/DDBJ databases">
        <authorList>
            <person name="Rombauts S."/>
        </authorList>
    </citation>
    <scope>NUCLEOTIDE SEQUENCE</scope>
    <source>
        <strain evidence="8">London</strain>
    </source>
</reference>
<feature type="compositionally biased region" description="Basic residues" evidence="4">
    <location>
        <begin position="1216"/>
        <end position="1233"/>
    </location>
</feature>
<feature type="compositionally biased region" description="Low complexity" evidence="4">
    <location>
        <begin position="1186"/>
        <end position="1209"/>
    </location>
</feature>
<dbReference type="Proteomes" id="UP000015104">
    <property type="component" value="Unassembled WGS sequence"/>
</dbReference>
<proteinExistence type="inferred from homology"/>
<evidence type="ECO:0000256" key="1">
    <source>
        <dbReference type="ARBA" id="ARBA00004123"/>
    </source>
</evidence>
<evidence type="ECO:0000259" key="6">
    <source>
        <dbReference type="Pfam" id="PF25772"/>
    </source>
</evidence>
<feature type="domain" description="RRP12 HEAT" evidence="5">
    <location>
        <begin position="424"/>
        <end position="686"/>
    </location>
</feature>
<dbReference type="Pfam" id="PF08161">
    <property type="entry name" value="RRP12_HEAT"/>
    <property type="match status" value="1"/>
</dbReference>
<evidence type="ECO:0000313" key="7">
    <source>
        <dbReference type="EnsemblMetazoa" id="tetur28g01940.1"/>
    </source>
</evidence>
<dbReference type="HOGENOM" id="CLU_003753_0_1_1"/>
<keyword evidence="3" id="KW-0539">Nucleus</keyword>
<sequence>MKNKIRIAPKATKGKGNRWRKGQSSNCNASTKKFRQQVNLMNPFSKNSAGCDDFEALRLDQLSVSGRPLHDKENMETKSISMDVDQESVGSCNTFASIYTNCTNVSFSKLMEQWNPSSLLHREMIAILATVTETIKEKSGTESETEYFAILVTLLETTEKEETLAAIAYLLSMVIKKLPEEVKKIKFAEISHVFTSTIVSHREKTNGYLLISLIRCLCELIKSQEKHVMKLVPTLEVYQVLLDLTLDSKPKIRRAAHRSIVSILKASKIVYENSEHHVLAPKTAEFCIRKIKDTSTDNINDALHMINLMKDIITILPAGALEECCITALRAMSIGNALLINGSLSVFLQLFSSSSPLRELKPDLNIKLINNLHVKCPSYTDSQLLTLWINVMKEGYLSLYSLDKTKCLGMLATFFNSTLPCFIQSDSKIVHINLATALQQIIQSILSPSLFELDGKVLSNIMDDFEKGLSFKYQNAWGYICNIIGTLMEHIGKQAPNLVSRFIEILKNLREGYNTKFLGDIDSALSKAIKFIGPEVILSIVPIQQDLLGSTQFAHDWLLPLLRDNIEKSELGIFKKHFVPLANAIEIKMKKMEKEKKAKLVKLYSAIYNQIWSLLPSFCRNPTDIGLFNVEFAKLINKKIMENANIRGHCLAALRNLITTTSEKELGTIKSFAKRYLASFFQLYTNPDINGSGTEDGARIYETARVYLTITNEEVRNHYCLEIINNLKGFDKLDENNVKTRNYLLDLLLLFIPYLKSAEEIKLIYQDIILPAIQKLNNKPNEKSSLKKVYRLVQEICSNEHCKEFISSLNIDVIKMLIGLFESSPDQIKYLPVNSISILCEKGIIQLEKKNINDILKVIIDCVATGRKKCKKAGFTLLINLPSYFNNNTTFVQQSLVNLISIFNKDLKPAEILVLGRGILELNQEELANDVRSKLFQFLDLLKNEQRSIVKAVFQILNLWIKTTNKEELSHSVYNIVISLNTLSENHKKAFRREVKIILSKLVRKFGYDMISRFVPEVYSKVLRNIRKLEARKARSKNSNEVDDDESEITTTTTHKSTKSMTDILSDDSDSDDLYEDDNRTQASSRRSKKKRSQTFIEERADEEEILDLMAPDINKRIHSSNPSRNNSSRSTKKEPFPMTEDGKLIIDFKDSRGSKRKRDDDDDVDEDLDENNEDDDDRLTMTNVSRTSKTSKSSKISKVSKMSKTSKASQDRASYKHGGKGIHRPIKKRKTGIKGVKTGEEFKAKKAGGDIKRKDGPDPFAYVPLNGALLNRRKKNKFKGYFNKLITSKGKSEKQN</sequence>
<dbReference type="InterPro" id="IPR052087">
    <property type="entry name" value="RRP12"/>
</dbReference>
<dbReference type="GO" id="GO:0005634">
    <property type="term" value="C:nucleus"/>
    <property type="evidence" value="ECO:0007669"/>
    <property type="project" value="UniProtKB-SubCell"/>
</dbReference>
<dbReference type="KEGG" id="tut:107368704"/>
<feature type="region of interest" description="Disordered" evidence="4">
    <location>
        <begin position="1"/>
        <end position="27"/>
    </location>
</feature>
<dbReference type="SUPFAM" id="SSF48371">
    <property type="entry name" value="ARM repeat"/>
    <property type="match status" value="2"/>
</dbReference>
<feature type="region of interest" description="Disordered" evidence="4">
    <location>
        <begin position="1033"/>
        <end position="1096"/>
    </location>
</feature>
<dbReference type="eggNOG" id="KOG1248">
    <property type="taxonomic scope" value="Eukaryota"/>
</dbReference>